<gene>
    <name evidence="1" type="primary">120</name>
    <name evidence="1" type="ORF">SEA_LILHOMIEP_120</name>
</gene>
<proteinExistence type="predicted"/>
<evidence type="ECO:0008006" key="3">
    <source>
        <dbReference type="Google" id="ProtNLM"/>
    </source>
</evidence>
<dbReference type="EMBL" id="MK937612">
    <property type="protein sequence ID" value="QDH93676.1"/>
    <property type="molecule type" value="Genomic_DNA"/>
</dbReference>
<accession>A0A514DJ98</accession>
<organism evidence="1 2">
    <name type="scientific">Mycobacterium phage LilhomieP</name>
    <dbReference type="NCBI Taxonomy" id="2591221"/>
    <lineage>
        <taxon>Viruses</taxon>
        <taxon>Duplodnaviria</taxon>
        <taxon>Heunggongvirae</taxon>
        <taxon>Uroviricota</taxon>
        <taxon>Caudoviricetes</taxon>
        <taxon>Vilmaviridae</taxon>
        <taxon>Mclasvirinae</taxon>
        <taxon>Bongovirus</taxon>
        <taxon>Bongovirus bongo</taxon>
    </lineage>
</organism>
<dbReference type="Proteomes" id="UP000317816">
    <property type="component" value="Segment"/>
</dbReference>
<evidence type="ECO:0000313" key="1">
    <source>
        <dbReference type="EMBL" id="QDH93676.1"/>
    </source>
</evidence>
<reference evidence="1 2" key="1">
    <citation type="submission" date="2019-05" db="EMBL/GenBank/DDBJ databases">
        <authorList>
            <person name="Arnold R.J."/>
            <person name="Bortz R.L."/>
            <person name="Bowder D.M."/>
            <person name="DeJong R."/>
            <person name="Doyle E.L."/>
            <person name="Fast K.M."/>
            <person name="Fillman C.L."/>
            <person name="Finkel J.S."/>
            <person name="Guild N.A."/>
            <person name="Koga A."/>
            <person name="Katsanos J."/>
            <person name="Panagakis A.K."/>
            <person name="Sandel M."/>
            <person name="Schrock T."/>
            <person name="Warner M.H."/>
            <person name="Monti D.L."/>
            <person name="Garlena R.A."/>
            <person name="Russell D.A."/>
            <person name="Pope W.H."/>
            <person name="Jacobs-Sera D."/>
            <person name="Hatfull G.F."/>
        </authorList>
    </citation>
    <scope>NUCLEOTIDE SEQUENCE [LARGE SCALE GENOMIC DNA]</scope>
</reference>
<evidence type="ECO:0000313" key="2">
    <source>
        <dbReference type="Proteomes" id="UP000317816"/>
    </source>
</evidence>
<protein>
    <recommendedName>
        <fullName evidence="3">AAA-ATPase</fullName>
    </recommendedName>
</protein>
<sequence length="134" mass="14888">MTVTNVIAPELNPRRLTIMGDRQSGKTHHLLDIAVDNAERGKAVLFDCATVPLMANTYDRCVREHARFGWPESTVVKCLDGLREIYFESGGKIVFNAGTAYVKRYTGLVDVHLIDDTDVDARAGAELVIRAVKR</sequence>
<name>A0A514DJ98_9CAUD</name>